<dbReference type="Gene3D" id="3.30.470.20">
    <property type="entry name" value="ATP-grasp fold, B domain"/>
    <property type="match status" value="1"/>
</dbReference>
<dbReference type="PROSITE" id="PS00866">
    <property type="entry name" value="CPSASE_1"/>
    <property type="match status" value="1"/>
</dbReference>
<dbReference type="InterPro" id="IPR050856">
    <property type="entry name" value="Biotin_carboxylase_complex"/>
</dbReference>
<accession>A0A1F6GXA9</accession>
<dbReference type="InterPro" id="IPR011054">
    <property type="entry name" value="Rudment_hybrid_motif"/>
</dbReference>
<comment type="caution">
    <text evidence="11">The sequence shown here is derived from an EMBL/GenBank/DDBJ whole genome shotgun (WGS) entry which is preliminary data.</text>
</comment>
<dbReference type="FunFam" id="3.40.50.20:FF:000010">
    <property type="entry name" value="Propionyl-CoA carboxylase subunit alpha"/>
    <property type="match status" value="1"/>
</dbReference>
<dbReference type="PROSITE" id="PS00867">
    <property type="entry name" value="CPSASE_2"/>
    <property type="match status" value="1"/>
</dbReference>
<dbReference type="FunFam" id="3.30.1490.20:FF:000003">
    <property type="entry name" value="acetyl-CoA carboxylase isoform X1"/>
    <property type="match status" value="1"/>
</dbReference>
<dbReference type="SUPFAM" id="SSF51246">
    <property type="entry name" value="Rudiment single hybrid motif"/>
    <property type="match status" value="1"/>
</dbReference>
<evidence type="ECO:0000256" key="3">
    <source>
        <dbReference type="ARBA" id="ARBA00022741"/>
    </source>
</evidence>
<keyword evidence="4 8" id="KW-0067">ATP-binding</keyword>
<evidence type="ECO:0000256" key="4">
    <source>
        <dbReference type="ARBA" id="ARBA00022840"/>
    </source>
</evidence>
<dbReference type="Pfam" id="PF02786">
    <property type="entry name" value="CPSase_L_D2"/>
    <property type="match status" value="1"/>
</dbReference>
<evidence type="ECO:0000256" key="2">
    <source>
        <dbReference type="ARBA" id="ARBA00022598"/>
    </source>
</evidence>
<dbReference type="UniPathway" id="UPA00655">
    <property type="reaction ID" value="UER00711"/>
</dbReference>
<evidence type="ECO:0000313" key="12">
    <source>
        <dbReference type="Proteomes" id="UP000177583"/>
    </source>
</evidence>
<keyword evidence="3 8" id="KW-0547">Nucleotide-binding</keyword>
<dbReference type="Pfam" id="PF02785">
    <property type="entry name" value="Biotin_carb_C"/>
    <property type="match status" value="1"/>
</dbReference>
<keyword evidence="5" id="KW-0460">Magnesium</keyword>
<dbReference type="NCBIfam" id="NF006367">
    <property type="entry name" value="PRK08591.1"/>
    <property type="match status" value="1"/>
</dbReference>
<dbReference type="GO" id="GO:0016874">
    <property type="term" value="F:ligase activity"/>
    <property type="evidence" value="ECO:0007669"/>
    <property type="project" value="UniProtKB-KW"/>
</dbReference>
<keyword evidence="2" id="KW-0436">Ligase</keyword>
<dbReference type="FunFam" id="3.30.470.20:FF:000028">
    <property type="entry name" value="Methylcrotonoyl-CoA carboxylase subunit alpha, mitochondrial"/>
    <property type="match status" value="1"/>
</dbReference>
<dbReference type="PANTHER" id="PTHR18866:SF33">
    <property type="entry name" value="METHYLCROTONOYL-COA CARBOXYLASE SUBUNIT ALPHA, MITOCHONDRIAL-RELATED"/>
    <property type="match status" value="1"/>
</dbReference>
<keyword evidence="6" id="KW-0092">Biotin</keyword>
<dbReference type="PANTHER" id="PTHR18866">
    <property type="entry name" value="CARBOXYLASE:PYRUVATE/ACETYL-COA/PROPIONYL-COA CARBOXYLASE"/>
    <property type="match status" value="1"/>
</dbReference>
<evidence type="ECO:0000259" key="10">
    <source>
        <dbReference type="PROSITE" id="PS50979"/>
    </source>
</evidence>
<protein>
    <recommendedName>
        <fullName evidence="1">Biotin carboxylase</fullName>
    </recommendedName>
    <alternativeName>
        <fullName evidence="7">Acetyl-coenzyme A carboxylase biotin carboxylase subunit A</fullName>
    </alternativeName>
</protein>
<dbReference type="PROSITE" id="PS50975">
    <property type="entry name" value="ATP_GRASP"/>
    <property type="match status" value="1"/>
</dbReference>
<feature type="domain" description="ATP-grasp" evidence="9">
    <location>
        <begin position="120"/>
        <end position="317"/>
    </location>
</feature>
<dbReference type="Proteomes" id="UP000177583">
    <property type="component" value="Unassembled WGS sequence"/>
</dbReference>
<organism evidence="11 12">
    <name type="scientific">Candidatus Lambdaproteobacteria bacterium RIFOXYD2_FULL_56_26</name>
    <dbReference type="NCBI Taxonomy" id="1817773"/>
    <lineage>
        <taxon>Bacteria</taxon>
        <taxon>Pseudomonadati</taxon>
        <taxon>Pseudomonadota</taxon>
        <taxon>Candidatus Lambdaproteobacteria</taxon>
    </lineage>
</organism>
<dbReference type="Pfam" id="PF00289">
    <property type="entry name" value="Biotin_carb_N"/>
    <property type="match status" value="1"/>
</dbReference>
<dbReference type="InterPro" id="IPR005479">
    <property type="entry name" value="CPAse_ATP-bd"/>
</dbReference>
<dbReference type="GO" id="GO:0046872">
    <property type="term" value="F:metal ion binding"/>
    <property type="evidence" value="ECO:0007669"/>
    <property type="project" value="InterPro"/>
</dbReference>
<reference evidence="11 12" key="1">
    <citation type="journal article" date="2016" name="Nat. Commun.">
        <title>Thousands of microbial genomes shed light on interconnected biogeochemical processes in an aquifer system.</title>
        <authorList>
            <person name="Anantharaman K."/>
            <person name="Brown C.T."/>
            <person name="Hug L.A."/>
            <person name="Sharon I."/>
            <person name="Castelle C.J."/>
            <person name="Probst A.J."/>
            <person name="Thomas B.C."/>
            <person name="Singh A."/>
            <person name="Wilkins M.J."/>
            <person name="Karaoz U."/>
            <person name="Brodie E.L."/>
            <person name="Williams K.H."/>
            <person name="Hubbard S.S."/>
            <person name="Banfield J.F."/>
        </authorList>
    </citation>
    <scope>NUCLEOTIDE SEQUENCE [LARGE SCALE GENOMIC DNA]</scope>
</reference>
<name>A0A1F6GXA9_9PROT</name>
<dbReference type="EMBL" id="MFNF01000019">
    <property type="protein sequence ID" value="OGH02807.1"/>
    <property type="molecule type" value="Genomic_DNA"/>
</dbReference>
<dbReference type="SUPFAM" id="SSF56059">
    <property type="entry name" value="Glutathione synthetase ATP-binding domain-like"/>
    <property type="match status" value="1"/>
</dbReference>
<dbReference type="AlphaFoldDB" id="A0A1F6GXA9"/>
<dbReference type="NCBIfam" id="TIGR00514">
    <property type="entry name" value="accC"/>
    <property type="match status" value="1"/>
</dbReference>
<dbReference type="InterPro" id="IPR011764">
    <property type="entry name" value="Biotin_carboxylation_dom"/>
</dbReference>
<evidence type="ECO:0000313" key="11">
    <source>
        <dbReference type="EMBL" id="OGH02807.1"/>
    </source>
</evidence>
<evidence type="ECO:0000259" key="9">
    <source>
        <dbReference type="PROSITE" id="PS50975"/>
    </source>
</evidence>
<dbReference type="SUPFAM" id="SSF52440">
    <property type="entry name" value="PreATP-grasp domain"/>
    <property type="match status" value="1"/>
</dbReference>
<evidence type="ECO:0000256" key="1">
    <source>
        <dbReference type="ARBA" id="ARBA00017242"/>
    </source>
</evidence>
<dbReference type="SMART" id="SM00878">
    <property type="entry name" value="Biotin_carb_C"/>
    <property type="match status" value="1"/>
</dbReference>
<evidence type="ECO:0000256" key="8">
    <source>
        <dbReference type="PROSITE-ProRule" id="PRU00409"/>
    </source>
</evidence>
<dbReference type="InterPro" id="IPR005482">
    <property type="entry name" value="Biotin_COase_C"/>
</dbReference>
<dbReference type="InterPro" id="IPR016185">
    <property type="entry name" value="PreATP-grasp_dom_sf"/>
</dbReference>
<feature type="domain" description="Biotin carboxylation" evidence="10">
    <location>
        <begin position="1"/>
        <end position="445"/>
    </location>
</feature>
<dbReference type="PROSITE" id="PS50979">
    <property type="entry name" value="BC"/>
    <property type="match status" value="1"/>
</dbReference>
<dbReference type="InterPro" id="IPR004549">
    <property type="entry name" value="Acetyl_CoA_COase_biotin_COase"/>
</dbReference>
<dbReference type="GO" id="GO:0005524">
    <property type="term" value="F:ATP binding"/>
    <property type="evidence" value="ECO:0007669"/>
    <property type="project" value="UniProtKB-UniRule"/>
</dbReference>
<evidence type="ECO:0000256" key="5">
    <source>
        <dbReference type="ARBA" id="ARBA00022842"/>
    </source>
</evidence>
<evidence type="ECO:0000256" key="7">
    <source>
        <dbReference type="ARBA" id="ARBA00033786"/>
    </source>
</evidence>
<evidence type="ECO:0000256" key="6">
    <source>
        <dbReference type="ARBA" id="ARBA00023267"/>
    </source>
</evidence>
<dbReference type="InterPro" id="IPR005481">
    <property type="entry name" value="BC-like_N"/>
</dbReference>
<dbReference type="GO" id="GO:2001295">
    <property type="term" value="P:malonyl-CoA biosynthetic process"/>
    <property type="evidence" value="ECO:0007669"/>
    <property type="project" value="UniProtKB-UniPathway"/>
</dbReference>
<sequence>MYKKILIANRGEIAVRIIRACKEMGIKTVSVHSTADRHSLHVKLADESLCIGGNSSAESYLKIPHIIAAAEITGAEAIHPGYGFLSEDADFVEKCEASGIDFIGPSAHALDQMGDKINARKIADQAGCPTTPGTKDAIKDVAGIKEAALHIGFPVIIKASAGGGGRGMRVVHSMGGLVNAFETARAEAFASFGDDSVFLEKFVEKPRHVEVQVLGDKHGNLVYLFDRDCSIQRRNQKIIEEAPAPGLSKGLRKRMGEAAIKVAKAVGYYSAGTIEFLVDKDENFYFMEMNTRLQVEHPVTEMITGIDLVREMIRISVGEPLGYKQEDIKQKGHAIECRINAEDPVKFTPSPGLITAYHAPGGLGVRVDSAAFQGWNIPPYYDSMIAKVITFGDDRDRAIRKMIGALEEYVVEGVKVNTPLHLNVLRSLRFQSAELSTDFLTHFIKP</sequence>
<dbReference type="InterPro" id="IPR011761">
    <property type="entry name" value="ATP-grasp"/>
</dbReference>
<proteinExistence type="predicted"/>
<gene>
    <name evidence="11" type="ORF">A2557_03035</name>
</gene>